<evidence type="ECO:0000256" key="2">
    <source>
        <dbReference type="ARBA" id="ARBA00023315"/>
    </source>
</evidence>
<sequence length="479" mass="53259">MSTENHSSSTAVKTNENAVQFNTQSETDSLLLDDLGQHPYLYKIYTQICCIFPVHDDSRGSQDKIVNTLRCGLDKLARHFPWIAGDVKYDEADNLYKIRATGEIPFIVNDLRQDPSAPTMTCLRDASFPCQFLDESTVAPYHTINSPEITYSAKVSAPVFAIQANFIVGGLILTFVTQHNVTDMTGQDNIMALLSKACHGLPFTPQELAIGRMDRTKVIRPLDDSYDIWNPGPELDNHIQKLHSSFPTGQATNATWACVGFSQESLHRLKSQATATKNSSTPFISTDDAICAFIWKCISRARLSRLDSKITSTMSRVVNIRERMGIPSSYLGMLCSLTFQKMTLQDLASKSVGENASYLRSLLDPTVVDLVYQARAFSTFIARSGDQKNLASFTANMDTSHDLMTSSWSNIRCYNYDFNLGLGTPEAVLRPIFPAFEGLIYLMPRSTSGGLTVQICLGDEDWGNLKEDVEFNLFATYIG</sequence>
<dbReference type="AlphaFoldDB" id="A0A1V6TTB6"/>
<evidence type="ECO:0000313" key="5">
    <source>
        <dbReference type="Proteomes" id="UP000191285"/>
    </source>
</evidence>
<dbReference type="EMBL" id="MLKD01000002">
    <property type="protein sequence ID" value="OQE29406.1"/>
    <property type="molecule type" value="Genomic_DNA"/>
</dbReference>
<dbReference type="Pfam" id="PF22664">
    <property type="entry name" value="TRI-like_N"/>
    <property type="match status" value="1"/>
</dbReference>
<dbReference type="OrthoDB" id="1862401at2759"/>
<dbReference type="Gene3D" id="3.30.559.10">
    <property type="entry name" value="Chloramphenicol acetyltransferase-like domain"/>
    <property type="match status" value="2"/>
</dbReference>
<dbReference type="GO" id="GO:0016746">
    <property type="term" value="F:acyltransferase activity"/>
    <property type="evidence" value="ECO:0007669"/>
    <property type="project" value="UniProtKB-KW"/>
</dbReference>
<dbReference type="Proteomes" id="UP000191285">
    <property type="component" value="Unassembled WGS sequence"/>
</dbReference>
<organism evidence="4 5">
    <name type="scientific">Penicillium steckii</name>
    <dbReference type="NCBI Taxonomy" id="303698"/>
    <lineage>
        <taxon>Eukaryota</taxon>
        <taxon>Fungi</taxon>
        <taxon>Dikarya</taxon>
        <taxon>Ascomycota</taxon>
        <taxon>Pezizomycotina</taxon>
        <taxon>Eurotiomycetes</taxon>
        <taxon>Eurotiomycetidae</taxon>
        <taxon>Eurotiales</taxon>
        <taxon>Aspergillaceae</taxon>
        <taxon>Penicillium</taxon>
    </lineage>
</organism>
<dbReference type="PANTHER" id="PTHR31896:SF64">
    <property type="entry name" value="TRICHOTHECENE 3-O-ACETYLTRANSFERASE"/>
    <property type="match status" value="1"/>
</dbReference>
<reference evidence="5" key="1">
    <citation type="journal article" date="2017" name="Nat. Microbiol.">
        <title>Global analysis of biosynthetic gene clusters reveals vast potential of secondary metabolite production in Penicillium species.</title>
        <authorList>
            <person name="Nielsen J.C."/>
            <person name="Grijseels S."/>
            <person name="Prigent S."/>
            <person name="Ji B."/>
            <person name="Dainat J."/>
            <person name="Nielsen K.F."/>
            <person name="Frisvad J.C."/>
            <person name="Workman M."/>
            <person name="Nielsen J."/>
        </authorList>
    </citation>
    <scope>NUCLEOTIDE SEQUENCE [LARGE SCALE GENOMIC DNA]</scope>
    <source>
        <strain evidence="5">IBT 24891</strain>
    </source>
</reference>
<keyword evidence="5" id="KW-1185">Reference proteome</keyword>
<dbReference type="InterPro" id="IPR051283">
    <property type="entry name" value="Sec_Metabolite_Acyltrans"/>
</dbReference>
<proteinExistence type="predicted"/>
<dbReference type="PANTHER" id="PTHR31896">
    <property type="entry name" value="FAMILY REGULATORY PROTEIN, PUTATIVE (AFU_ORTHOLOGUE AFUA_3G14730)-RELATED"/>
    <property type="match status" value="1"/>
</dbReference>
<gene>
    <name evidence="4" type="ORF">PENSTE_c002G03179</name>
</gene>
<name>A0A1V6TTB6_9EURO</name>
<evidence type="ECO:0000259" key="3">
    <source>
        <dbReference type="Pfam" id="PF22664"/>
    </source>
</evidence>
<dbReference type="InterPro" id="IPR023213">
    <property type="entry name" value="CAT-like_dom_sf"/>
</dbReference>
<keyword evidence="1" id="KW-0808">Transferase</keyword>
<evidence type="ECO:0000313" key="4">
    <source>
        <dbReference type="EMBL" id="OQE29406.1"/>
    </source>
</evidence>
<comment type="caution">
    <text evidence="4">The sequence shown here is derived from an EMBL/GenBank/DDBJ whole genome shotgun (WGS) entry which is preliminary data.</text>
</comment>
<dbReference type="STRING" id="303698.A0A1V6TTB6"/>
<feature type="domain" description="Trichothecene 3-O-acetyltransferase-like N-terminal" evidence="3">
    <location>
        <begin position="44"/>
        <end position="198"/>
    </location>
</feature>
<keyword evidence="2" id="KW-0012">Acyltransferase</keyword>
<accession>A0A1V6TTB6</accession>
<evidence type="ECO:0000256" key="1">
    <source>
        <dbReference type="ARBA" id="ARBA00022679"/>
    </source>
</evidence>
<protein>
    <recommendedName>
        <fullName evidence="3">Trichothecene 3-O-acetyltransferase-like N-terminal domain-containing protein</fullName>
    </recommendedName>
</protein>
<dbReference type="InterPro" id="IPR054710">
    <property type="entry name" value="Tri101-like_N"/>
</dbReference>